<dbReference type="Proteomes" id="UP000694925">
    <property type="component" value="Unplaced"/>
</dbReference>
<keyword evidence="1" id="KW-1185">Reference proteome</keyword>
<proteinExistence type="predicted"/>
<reference evidence="2" key="1">
    <citation type="submission" date="2025-08" db="UniProtKB">
        <authorList>
            <consortium name="RefSeq"/>
        </authorList>
    </citation>
    <scope>IDENTIFICATION</scope>
    <source>
        <tissue evidence="2">Whole body</tissue>
    </source>
</reference>
<dbReference type="KEGG" id="ccal:108625756"/>
<dbReference type="AlphaFoldDB" id="A0AAJ7J0X7"/>
<dbReference type="GeneID" id="108625756"/>
<protein>
    <submittedName>
        <fullName evidence="2">Uncharacterized protein LOC108625756 isoform X1</fullName>
    </submittedName>
</protein>
<accession>A0AAJ7J0X7</accession>
<name>A0AAJ7J0X7_9HYME</name>
<organism evidence="1 2">
    <name type="scientific">Ceratina calcarata</name>
    <dbReference type="NCBI Taxonomy" id="156304"/>
    <lineage>
        <taxon>Eukaryota</taxon>
        <taxon>Metazoa</taxon>
        <taxon>Ecdysozoa</taxon>
        <taxon>Arthropoda</taxon>
        <taxon>Hexapoda</taxon>
        <taxon>Insecta</taxon>
        <taxon>Pterygota</taxon>
        <taxon>Neoptera</taxon>
        <taxon>Endopterygota</taxon>
        <taxon>Hymenoptera</taxon>
        <taxon>Apocrita</taxon>
        <taxon>Aculeata</taxon>
        <taxon>Apoidea</taxon>
        <taxon>Anthophila</taxon>
        <taxon>Apidae</taxon>
        <taxon>Ceratina</taxon>
        <taxon>Zadontomerus</taxon>
    </lineage>
</organism>
<evidence type="ECO:0000313" key="1">
    <source>
        <dbReference type="Proteomes" id="UP000694925"/>
    </source>
</evidence>
<sequence length="204" mass="22856">MAGEKIARVRWWEILRCQERGCYGGPRSARGEPTPISTRRGRPECVLLRRRIRRAAEAAPLAWSLTLHRRVLSARLSRDSMVSGVVNSRILNRDAKGSGRTRFKSDSYTEFQELPDDPDLLKKIECFHGLIPERRADPSSIKWNIVRPCSIQLNPGYSRKMITGLGVTRETNVLNKFFKASHTLGTGTISRIGRTGIDRGGAGA</sequence>
<dbReference type="RefSeq" id="XP_017881505.1">
    <property type="nucleotide sequence ID" value="XM_018026016.2"/>
</dbReference>
<evidence type="ECO:0000313" key="2">
    <source>
        <dbReference type="RefSeq" id="XP_017881505.1"/>
    </source>
</evidence>
<gene>
    <name evidence="2" type="primary">LOC108625756</name>
</gene>